<feature type="transmembrane region" description="Helical" evidence="1">
    <location>
        <begin position="98"/>
        <end position="123"/>
    </location>
</feature>
<organism evidence="2 3">
    <name type="scientific">Paenibacillus agaridevorans</name>
    <dbReference type="NCBI Taxonomy" id="171404"/>
    <lineage>
        <taxon>Bacteria</taxon>
        <taxon>Bacillati</taxon>
        <taxon>Bacillota</taxon>
        <taxon>Bacilli</taxon>
        <taxon>Bacillales</taxon>
        <taxon>Paenibacillaceae</taxon>
        <taxon>Paenibacillus</taxon>
    </lineage>
</organism>
<feature type="transmembrane region" description="Helical" evidence="1">
    <location>
        <begin position="12"/>
        <end position="34"/>
    </location>
</feature>
<keyword evidence="3" id="KW-1185">Reference proteome</keyword>
<evidence type="ECO:0000313" key="3">
    <source>
        <dbReference type="Proteomes" id="UP000245202"/>
    </source>
</evidence>
<accession>A0A2R5F0U9</accession>
<feature type="transmembrane region" description="Helical" evidence="1">
    <location>
        <begin position="41"/>
        <end position="62"/>
    </location>
</feature>
<feature type="transmembrane region" description="Helical" evidence="1">
    <location>
        <begin position="68"/>
        <end position="86"/>
    </location>
</feature>
<dbReference type="EMBL" id="BDQX01000208">
    <property type="protein sequence ID" value="GBG09291.1"/>
    <property type="molecule type" value="Genomic_DNA"/>
</dbReference>
<proteinExistence type="predicted"/>
<evidence type="ECO:0000313" key="2">
    <source>
        <dbReference type="EMBL" id="GBG09291.1"/>
    </source>
</evidence>
<keyword evidence="1" id="KW-0812">Transmembrane</keyword>
<dbReference type="AlphaFoldDB" id="A0A2R5F0U9"/>
<gene>
    <name evidence="2" type="ORF">PAT3040_03933</name>
</gene>
<name>A0A2R5F0U9_9BACL</name>
<evidence type="ECO:0000256" key="1">
    <source>
        <dbReference type="SAM" id="Phobius"/>
    </source>
</evidence>
<comment type="caution">
    <text evidence="2">The sequence shown here is derived from an EMBL/GenBank/DDBJ whole genome shotgun (WGS) entry which is preliminary data.</text>
</comment>
<protein>
    <submittedName>
        <fullName evidence="2">Uncharacterized protein</fullName>
    </submittedName>
</protein>
<reference evidence="2 3" key="1">
    <citation type="submission" date="2017-08" db="EMBL/GenBank/DDBJ databases">
        <title>Substantial Increase in Enzyme Production by Combined Drug-Resistance Mutations in Paenibacillus agaridevorans.</title>
        <authorList>
            <person name="Tanaka Y."/>
            <person name="Funane K."/>
            <person name="Hosaka T."/>
            <person name="Shiwa Y."/>
            <person name="Fujita N."/>
            <person name="Miyazaki T."/>
            <person name="Yoshikawa H."/>
            <person name="Murakami K."/>
            <person name="Kasahara K."/>
            <person name="Inaoka T."/>
            <person name="Hiraga Y."/>
            <person name="Ochi K."/>
        </authorList>
    </citation>
    <scope>NUCLEOTIDE SEQUENCE [LARGE SCALE GENOMIC DNA]</scope>
    <source>
        <strain evidence="2 3">T-3040</strain>
    </source>
</reference>
<sequence>MRWLPESGHATWWRIAGVSAALLGAALLAVRFGIIGQEWNLGNAFMLVLLAVVVSLVVAAAGWFGAKWIWLLSTIGFVSGIVFMAVKSQDTSGWGDLVGFITFMFLSAAGFVLGILVELIAWASRKFGSTHT</sequence>
<dbReference type="Proteomes" id="UP000245202">
    <property type="component" value="Unassembled WGS sequence"/>
</dbReference>
<dbReference type="RefSeq" id="WP_108994054.1">
    <property type="nucleotide sequence ID" value="NZ_BDQX01000208.1"/>
</dbReference>
<keyword evidence="1" id="KW-1133">Transmembrane helix</keyword>
<keyword evidence="1" id="KW-0472">Membrane</keyword>